<dbReference type="AlphaFoldDB" id="B9XHM7"/>
<dbReference type="STRING" id="320771.Cflav_PD6195"/>
<evidence type="ECO:0000313" key="3">
    <source>
        <dbReference type="Proteomes" id="UP000003688"/>
    </source>
</evidence>
<proteinExistence type="predicted"/>
<sequence length="602" mass="60177" precursor="true">MRRKAHQLAGAVLSTATLLSALAVQATTYTATNNAAWNTASTWDPNGIPGASDAAIIPIGKTVTYGGSPATVGAIQIAGTFSISAAGTLGDISIESTGTFNPTASGAAVIFSGNVTNQGNMSITALGSGTIYTYNGTGKILAGNISNVVAVINGTYQNVGTFVTGLKGTQDALKGSGALANLATLVLASGQNTTPSIATLDCSAVPNLVTWTGFNGTATPKATAYYDLVLGSTGTAGWNLNGVGLSIAHNLTILNTASVNSWPLNGTIPGTFTYSASSSTASTFPAAFTVGAFNMSNGRITIPAAATLTVTNTGAGVWTRSGGSFTPNATGTVRFTGAAPDINGGFTSLLVDSTATGAISSTSLFVTNSLTIAAGASLDVTALSGGAHAMPGTESYFGSGVLKGNATTVSGSKIYAGTDGGFGINHITGDLTMAAGSTNAMDIDTVAAAPHDLLVVDGALNLNNTRFRLKAPSAGIGIDTANDYLLATAASISGTPVLQWVTAPASSTNYTLITDGTTIKLHYTGGSSSGSPALSHSFSGGNLTLSWDTTAFPGYYVVGQTNSTGLDTNNANWTDSGSGGISPFVLPINPANPAVFFRLRKP</sequence>
<protein>
    <recommendedName>
        <fullName evidence="4">Autotransporter-associated beta strand repeat protein</fullName>
    </recommendedName>
</protein>
<evidence type="ECO:0008006" key="4">
    <source>
        <dbReference type="Google" id="ProtNLM"/>
    </source>
</evidence>
<keyword evidence="3" id="KW-1185">Reference proteome</keyword>
<gene>
    <name evidence="2" type="ORF">Cflav_PD6195</name>
</gene>
<evidence type="ECO:0000313" key="2">
    <source>
        <dbReference type="EMBL" id="EEF60605.1"/>
    </source>
</evidence>
<evidence type="ECO:0000256" key="1">
    <source>
        <dbReference type="SAM" id="SignalP"/>
    </source>
</evidence>
<feature type="chain" id="PRO_5002893010" description="Autotransporter-associated beta strand repeat protein" evidence="1">
    <location>
        <begin position="27"/>
        <end position="602"/>
    </location>
</feature>
<dbReference type="EMBL" id="ABOX02000015">
    <property type="protein sequence ID" value="EEF60605.1"/>
    <property type="molecule type" value="Genomic_DNA"/>
</dbReference>
<accession>B9XHM7</accession>
<keyword evidence="1" id="KW-0732">Signal</keyword>
<dbReference type="Proteomes" id="UP000003688">
    <property type="component" value="Unassembled WGS sequence"/>
</dbReference>
<feature type="signal peptide" evidence="1">
    <location>
        <begin position="1"/>
        <end position="26"/>
    </location>
</feature>
<reference evidence="2 3" key="1">
    <citation type="journal article" date="2011" name="J. Bacteriol.">
        <title>Genome sequence of 'Pedosphaera parvula' Ellin514, an aerobic Verrucomicrobial isolate from pasture soil.</title>
        <authorList>
            <person name="Kant R."/>
            <person name="van Passel M.W."/>
            <person name="Sangwan P."/>
            <person name="Palva A."/>
            <person name="Lucas S."/>
            <person name="Copeland A."/>
            <person name="Lapidus A."/>
            <person name="Glavina Del Rio T."/>
            <person name="Dalin E."/>
            <person name="Tice H."/>
            <person name="Bruce D."/>
            <person name="Goodwin L."/>
            <person name="Pitluck S."/>
            <person name="Chertkov O."/>
            <person name="Larimer F.W."/>
            <person name="Land M.L."/>
            <person name="Hauser L."/>
            <person name="Brettin T.S."/>
            <person name="Detter J.C."/>
            <person name="Han S."/>
            <person name="de Vos W.M."/>
            <person name="Janssen P.H."/>
            <person name="Smidt H."/>
        </authorList>
    </citation>
    <scope>NUCLEOTIDE SEQUENCE [LARGE SCALE GENOMIC DNA]</scope>
    <source>
        <strain evidence="2 3">Ellin514</strain>
    </source>
</reference>
<organism evidence="2 3">
    <name type="scientific">Pedosphaera parvula (strain Ellin514)</name>
    <dbReference type="NCBI Taxonomy" id="320771"/>
    <lineage>
        <taxon>Bacteria</taxon>
        <taxon>Pseudomonadati</taxon>
        <taxon>Verrucomicrobiota</taxon>
        <taxon>Pedosphaerae</taxon>
        <taxon>Pedosphaerales</taxon>
        <taxon>Pedosphaeraceae</taxon>
        <taxon>Pedosphaera</taxon>
    </lineage>
</organism>
<comment type="caution">
    <text evidence="2">The sequence shown here is derived from an EMBL/GenBank/DDBJ whole genome shotgun (WGS) entry which is preliminary data.</text>
</comment>
<dbReference type="RefSeq" id="WP_007415321.1">
    <property type="nucleotide sequence ID" value="NZ_ABOX02000015.1"/>
</dbReference>
<name>B9XHM7_PEDPL</name>